<keyword evidence="6 8" id="KW-0472">Membrane</keyword>
<protein>
    <recommendedName>
        <fullName evidence="8">Palmitoyltransferase</fullName>
        <ecNumber evidence="8">2.3.1.225</ecNumber>
    </recommendedName>
</protein>
<dbReference type="STRING" id="7574.A0A1S3IYA4"/>
<evidence type="ECO:0000256" key="7">
    <source>
        <dbReference type="PROSITE-ProRule" id="PRU00023"/>
    </source>
</evidence>
<evidence type="ECO:0000256" key="2">
    <source>
        <dbReference type="ARBA" id="ARBA00022692"/>
    </source>
</evidence>
<dbReference type="PANTHER" id="PTHR24161">
    <property type="entry name" value="ANK_REP_REGION DOMAIN-CONTAINING PROTEIN-RELATED"/>
    <property type="match status" value="1"/>
</dbReference>
<dbReference type="InterPro" id="IPR001594">
    <property type="entry name" value="Palmitoyltrfase_DHHC"/>
</dbReference>
<keyword evidence="4 8" id="KW-1133">Transmembrane helix</keyword>
<name>A0A1S3IYA4_LINAN</name>
<evidence type="ECO:0000313" key="12">
    <source>
        <dbReference type="RefSeq" id="XP_013403182.1"/>
    </source>
</evidence>
<evidence type="ECO:0000256" key="8">
    <source>
        <dbReference type="RuleBase" id="RU079119"/>
    </source>
</evidence>
<comment type="domain">
    <text evidence="8">The DHHC domain is required for palmitoyltransferase activity.</text>
</comment>
<reference evidence="12" key="1">
    <citation type="submission" date="2025-08" db="UniProtKB">
        <authorList>
            <consortium name="RefSeq"/>
        </authorList>
    </citation>
    <scope>IDENTIFICATION</scope>
    <source>
        <tissue evidence="12">Gonads</tissue>
    </source>
</reference>
<dbReference type="Pfam" id="PF01529">
    <property type="entry name" value="DHHC"/>
    <property type="match status" value="1"/>
</dbReference>
<evidence type="ECO:0000256" key="6">
    <source>
        <dbReference type="ARBA" id="ARBA00023136"/>
    </source>
</evidence>
<dbReference type="OrthoDB" id="6781668at2759"/>
<keyword evidence="3" id="KW-0677">Repeat</keyword>
<evidence type="ECO:0000256" key="4">
    <source>
        <dbReference type="ARBA" id="ARBA00022989"/>
    </source>
</evidence>
<dbReference type="Gene3D" id="1.25.40.20">
    <property type="entry name" value="Ankyrin repeat-containing domain"/>
    <property type="match status" value="1"/>
</dbReference>
<dbReference type="KEGG" id="lak:106168602"/>
<dbReference type="Proteomes" id="UP000085678">
    <property type="component" value="Unplaced"/>
</dbReference>
<keyword evidence="2 8" id="KW-0812">Transmembrane</keyword>
<proteinExistence type="inferred from homology"/>
<feature type="domain" description="Palmitoyltransferase DHHC" evidence="10">
    <location>
        <begin position="469"/>
        <end position="603"/>
    </location>
</feature>
<evidence type="ECO:0000256" key="1">
    <source>
        <dbReference type="ARBA" id="ARBA00004141"/>
    </source>
</evidence>
<keyword evidence="11" id="KW-1185">Reference proteome</keyword>
<dbReference type="PROSITE" id="PS50088">
    <property type="entry name" value="ANK_REPEAT"/>
    <property type="match status" value="3"/>
</dbReference>
<sequence>MCLIRDHFRALCRVSPHEPIGFASHSFLRDYKQHHLAMDEREPSCNPVEPLLQQVDDEDEFKPYPTQPDMGAAAPSMPSVPPKAEPTMDEMMKYDIVKATQYGVIERCKELVEAGFDVNQMDRENVSLLHWAAINNRQELAKYYISKGCIIDKFGGDLNSTPLHWATRQGHLPMMVQLMSYGADPSLRDGEGCSCIHLAAQFGHSSLVAYLLAKGQDVDMLDKNGMTALMWAAYRVIGPDPTRLLLKFDASVNKTDKFHHNTALHWAVMIGNNVAVNHLVEAGINLDAVNAKGETALDIAIAKKNHWLVKNLRKARIERGYDKSNCIQTYVHDKATRRRVIWTFPFIMLFLGGAIFELNCSWWLKLGFCVLTFLFYKGVTSLFFDDRAWTIEAPVAVYLATKLWMHVTWFVYFWPYVNRFTIQVMFSCNTLALTYYFWKAVRTDPGIIKSTREERIRVILEYSELQAFDLNQFCATCIQRRPIRSKHCSICDKCVSKFDHHCPWIYNCVGERNHKYFISYLFFLVGMISWCLFGCGLYWHHNVKYSWEDDGITGIAWKLMKASPWVFWIAMNAMFHVLWVGMLLICQLYQAVWLGETTNERLNINRYKHFHTEKKGQFVSPFDDEDEDEEDSFVYKPPRRGVIKNLIDVMGWRCMGLCRPDSTDWSKQFELPNAPPKSIRTAKFNVARDNYQYV</sequence>
<dbReference type="AlphaFoldDB" id="A0A1S3IYA4"/>
<dbReference type="RefSeq" id="XP_013403182.1">
    <property type="nucleotide sequence ID" value="XM_013547728.2"/>
</dbReference>
<comment type="subcellular location">
    <subcellularLocation>
        <location evidence="1">Membrane</location>
        <topology evidence="1">Multi-pass membrane protein</topology>
    </subcellularLocation>
</comment>
<organism evidence="11 12">
    <name type="scientific">Lingula anatina</name>
    <name type="common">Brachiopod</name>
    <name type="synonym">Lingula unguis</name>
    <dbReference type="NCBI Taxonomy" id="7574"/>
    <lineage>
        <taxon>Eukaryota</taxon>
        <taxon>Metazoa</taxon>
        <taxon>Spiralia</taxon>
        <taxon>Lophotrochozoa</taxon>
        <taxon>Brachiopoda</taxon>
        <taxon>Linguliformea</taxon>
        <taxon>Lingulata</taxon>
        <taxon>Lingulida</taxon>
        <taxon>Linguloidea</taxon>
        <taxon>Lingulidae</taxon>
        <taxon>Lingula</taxon>
    </lineage>
</organism>
<evidence type="ECO:0000256" key="5">
    <source>
        <dbReference type="ARBA" id="ARBA00023043"/>
    </source>
</evidence>
<feature type="transmembrane region" description="Helical" evidence="8">
    <location>
        <begin position="362"/>
        <end position="384"/>
    </location>
</feature>
<dbReference type="PANTHER" id="PTHR24161:SF85">
    <property type="entry name" value="PALMITOYLTRANSFERASE HIP14"/>
    <property type="match status" value="1"/>
</dbReference>
<feature type="repeat" description="ANK" evidence="7">
    <location>
        <begin position="191"/>
        <end position="223"/>
    </location>
</feature>
<comment type="similarity">
    <text evidence="8">Belongs to the DHHC palmitoyltransferase family.</text>
</comment>
<dbReference type="GO" id="GO:0019706">
    <property type="term" value="F:protein-cysteine S-palmitoyltransferase activity"/>
    <property type="evidence" value="ECO:0007669"/>
    <property type="project" value="UniProtKB-EC"/>
</dbReference>
<feature type="transmembrane region" description="Helical" evidence="8">
    <location>
        <begin position="565"/>
        <end position="586"/>
    </location>
</feature>
<feature type="repeat" description="ANK" evidence="7">
    <location>
        <begin position="259"/>
        <end position="291"/>
    </location>
</feature>
<accession>A0A1S3IYA4</accession>
<feature type="repeat" description="ANK" evidence="7">
    <location>
        <begin position="158"/>
        <end position="190"/>
    </location>
</feature>
<gene>
    <name evidence="12" type="primary">LOC106168602</name>
</gene>
<comment type="catalytic activity">
    <reaction evidence="8">
        <text>L-cysteinyl-[protein] + hexadecanoyl-CoA = S-hexadecanoyl-L-cysteinyl-[protein] + CoA</text>
        <dbReference type="Rhea" id="RHEA:36683"/>
        <dbReference type="Rhea" id="RHEA-COMP:10131"/>
        <dbReference type="Rhea" id="RHEA-COMP:11032"/>
        <dbReference type="ChEBI" id="CHEBI:29950"/>
        <dbReference type="ChEBI" id="CHEBI:57287"/>
        <dbReference type="ChEBI" id="CHEBI:57379"/>
        <dbReference type="ChEBI" id="CHEBI:74151"/>
        <dbReference type="EC" id="2.3.1.225"/>
    </reaction>
</comment>
<dbReference type="GeneID" id="106168602"/>
<dbReference type="InterPro" id="IPR002110">
    <property type="entry name" value="Ankyrin_rpt"/>
</dbReference>
<feature type="transmembrane region" description="Helical" evidence="8">
    <location>
        <begin position="396"/>
        <end position="414"/>
    </location>
</feature>
<evidence type="ECO:0000259" key="10">
    <source>
        <dbReference type="Pfam" id="PF01529"/>
    </source>
</evidence>
<feature type="transmembrane region" description="Helical" evidence="8">
    <location>
        <begin position="340"/>
        <end position="356"/>
    </location>
</feature>
<dbReference type="SUPFAM" id="SSF48403">
    <property type="entry name" value="Ankyrin repeat"/>
    <property type="match status" value="1"/>
</dbReference>
<dbReference type="InterPro" id="IPR036770">
    <property type="entry name" value="Ankyrin_rpt-contain_sf"/>
</dbReference>
<keyword evidence="8" id="KW-0808">Transferase</keyword>
<dbReference type="Pfam" id="PF00023">
    <property type="entry name" value="Ank"/>
    <property type="match status" value="1"/>
</dbReference>
<dbReference type="Pfam" id="PF12796">
    <property type="entry name" value="Ank_2"/>
    <property type="match status" value="1"/>
</dbReference>
<dbReference type="PROSITE" id="PS50216">
    <property type="entry name" value="DHHC"/>
    <property type="match status" value="1"/>
</dbReference>
<dbReference type="GO" id="GO:0016020">
    <property type="term" value="C:membrane"/>
    <property type="evidence" value="ECO:0007669"/>
    <property type="project" value="UniProtKB-SubCell"/>
</dbReference>
<feature type="transmembrane region" description="Helical" evidence="8">
    <location>
        <begin position="517"/>
        <end position="539"/>
    </location>
</feature>
<evidence type="ECO:0000256" key="3">
    <source>
        <dbReference type="ARBA" id="ARBA00022737"/>
    </source>
</evidence>
<evidence type="ECO:0000313" key="11">
    <source>
        <dbReference type="Proteomes" id="UP000085678"/>
    </source>
</evidence>
<dbReference type="SMART" id="SM00248">
    <property type="entry name" value="ANK"/>
    <property type="match status" value="7"/>
</dbReference>
<keyword evidence="5 7" id="KW-0040">ANK repeat</keyword>
<evidence type="ECO:0000256" key="9">
    <source>
        <dbReference type="SAM" id="MobiDB-lite"/>
    </source>
</evidence>
<dbReference type="InParanoid" id="A0A1S3IYA4"/>
<dbReference type="FunCoup" id="A0A1S3IYA4">
    <property type="interactions" value="1649"/>
</dbReference>
<feature type="region of interest" description="Disordered" evidence="9">
    <location>
        <begin position="59"/>
        <end position="83"/>
    </location>
</feature>
<keyword evidence="8" id="KW-0012">Acyltransferase</keyword>
<dbReference type="EC" id="2.3.1.225" evidence="8"/>
<dbReference type="PROSITE" id="PS50297">
    <property type="entry name" value="ANK_REP_REGION"/>
    <property type="match status" value="3"/>
</dbReference>